<dbReference type="OrthoDB" id="9790577at2"/>
<dbReference type="GO" id="GO:0016780">
    <property type="term" value="F:phosphotransferase activity, for other substituted phosphate groups"/>
    <property type="evidence" value="ECO:0007669"/>
    <property type="project" value="InterPro"/>
</dbReference>
<dbReference type="STRING" id="1547283.A9C19_14055"/>
<dbReference type="PROSITE" id="PS00379">
    <property type="entry name" value="CDP_ALCOHOL_P_TRANSF"/>
    <property type="match status" value="1"/>
</dbReference>
<dbReference type="InterPro" id="IPR000462">
    <property type="entry name" value="CDP-OH_P_trans"/>
</dbReference>
<dbReference type="KEGG" id="bwh:A9C19_14055"/>
<dbReference type="EMBL" id="CP016020">
    <property type="protein sequence ID" value="APH05764.1"/>
    <property type="molecule type" value="Genomic_DNA"/>
</dbReference>
<keyword evidence="5" id="KW-1185">Reference proteome</keyword>
<comment type="similarity">
    <text evidence="2">Belongs to the CDP-alcohol phosphatidyltransferase class-I family.</text>
</comment>
<dbReference type="InterPro" id="IPR048254">
    <property type="entry name" value="CDP_ALCOHOL_P_TRANSF_CS"/>
</dbReference>
<dbReference type="Gene3D" id="1.20.120.1760">
    <property type="match status" value="1"/>
</dbReference>
<keyword evidence="1 2" id="KW-0808">Transferase</keyword>
<dbReference type="InterPro" id="IPR043130">
    <property type="entry name" value="CDP-OH_PTrfase_TM_dom"/>
</dbReference>
<evidence type="ECO:0000256" key="2">
    <source>
        <dbReference type="RuleBase" id="RU003750"/>
    </source>
</evidence>
<evidence type="ECO:0000256" key="1">
    <source>
        <dbReference type="ARBA" id="ARBA00022679"/>
    </source>
</evidence>
<keyword evidence="3" id="KW-0472">Membrane</keyword>
<reference evidence="4 5" key="1">
    <citation type="journal article" date="2016" name="Sci. Rep.">
        <title>Complete genome sequence and transcriptomic analysis of a novel marine strain Bacillus weihaiensis reveals the mechanism of brown algae degradation.</title>
        <authorList>
            <person name="Zhu Y."/>
            <person name="Chen P."/>
            <person name="Bao Y."/>
            <person name="Men Y."/>
            <person name="Zeng Y."/>
            <person name="Yang J."/>
            <person name="Sun J."/>
            <person name="Sun Y."/>
        </authorList>
    </citation>
    <scope>NUCLEOTIDE SEQUENCE [LARGE SCALE GENOMIC DNA]</scope>
    <source>
        <strain evidence="4 5">Alg07</strain>
    </source>
</reference>
<proteinExistence type="inferred from homology"/>
<evidence type="ECO:0000313" key="5">
    <source>
        <dbReference type="Proteomes" id="UP000181936"/>
    </source>
</evidence>
<feature type="transmembrane region" description="Helical" evidence="3">
    <location>
        <begin position="21"/>
        <end position="46"/>
    </location>
</feature>
<evidence type="ECO:0000256" key="3">
    <source>
        <dbReference type="SAM" id="Phobius"/>
    </source>
</evidence>
<evidence type="ECO:0000313" key="4">
    <source>
        <dbReference type="EMBL" id="APH05764.1"/>
    </source>
</evidence>
<keyword evidence="3" id="KW-1133">Transmembrane helix</keyword>
<feature type="transmembrane region" description="Helical" evidence="3">
    <location>
        <begin position="153"/>
        <end position="176"/>
    </location>
</feature>
<gene>
    <name evidence="4" type="ORF">A9C19_14055</name>
</gene>
<accession>A0A1L3MTX8</accession>
<dbReference type="Proteomes" id="UP000181936">
    <property type="component" value="Chromosome"/>
</dbReference>
<dbReference type="Pfam" id="PF01066">
    <property type="entry name" value="CDP-OH_P_transf"/>
    <property type="match status" value="1"/>
</dbReference>
<keyword evidence="3" id="KW-0812">Transmembrane</keyword>
<dbReference type="GO" id="GO:0008654">
    <property type="term" value="P:phospholipid biosynthetic process"/>
    <property type="evidence" value="ECO:0007669"/>
    <property type="project" value="InterPro"/>
</dbReference>
<dbReference type="GO" id="GO:0016020">
    <property type="term" value="C:membrane"/>
    <property type="evidence" value="ECO:0007669"/>
    <property type="project" value="InterPro"/>
</dbReference>
<name>A0A1L3MTX8_9BACI</name>
<feature type="transmembrane region" description="Helical" evidence="3">
    <location>
        <begin position="110"/>
        <end position="132"/>
    </location>
</feature>
<organism evidence="4 5">
    <name type="scientific">Bacillus weihaiensis</name>
    <dbReference type="NCBI Taxonomy" id="1547283"/>
    <lineage>
        <taxon>Bacteria</taxon>
        <taxon>Bacillati</taxon>
        <taxon>Bacillota</taxon>
        <taxon>Bacilli</taxon>
        <taxon>Bacillales</taxon>
        <taxon>Bacillaceae</taxon>
        <taxon>Bacillus</taxon>
    </lineage>
</organism>
<dbReference type="RefSeq" id="WP_072580557.1">
    <property type="nucleotide sequence ID" value="NZ_CP016020.1"/>
</dbReference>
<protein>
    <submittedName>
        <fullName evidence="4">CDP-alcohol phosphatidyltransferase</fullName>
    </submittedName>
</protein>
<dbReference type="AlphaFoldDB" id="A0A1L3MTX8"/>
<sequence>MLDTHARKYVQPSIEKTAKGLVNLGLTANQVTWIAFGIGASSGLFIFLEQPILAVLTLWFSGFLDAVDGTMARLTKPSSWGTVLDITFDRIVEISVILGLAFAFPDSQWALLLLSVSIIVSMTIFLTVGAVTEKQGMKSFYYQAGLAERTEGFILFSLMILLSPYLTIVTLIFFGIELYTAFQRLMEAKKILQS</sequence>